<feature type="region of interest" description="Disordered" evidence="8">
    <location>
        <begin position="269"/>
        <end position="323"/>
    </location>
</feature>
<evidence type="ECO:0000313" key="10">
    <source>
        <dbReference type="EMBL" id="TQM28984.1"/>
    </source>
</evidence>
<evidence type="ECO:0000256" key="1">
    <source>
        <dbReference type="ARBA" id="ARBA00004202"/>
    </source>
</evidence>
<keyword evidence="3" id="KW-0813">Transport</keyword>
<dbReference type="GO" id="GO:0016887">
    <property type="term" value="F:ATP hydrolysis activity"/>
    <property type="evidence" value="ECO:0007669"/>
    <property type="project" value="InterPro"/>
</dbReference>
<dbReference type="Pfam" id="PF08352">
    <property type="entry name" value="oligo_HPY"/>
    <property type="match status" value="2"/>
</dbReference>
<protein>
    <submittedName>
        <fullName evidence="10">ABC-type dipeptide/oligopeptide/nickel transport system ATPase component</fullName>
    </submittedName>
</protein>
<dbReference type="Gene3D" id="3.40.50.300">
    <property type="entry name" value="P-loop containing nucleotide triphosphate hydrolases"/>
    <property type="match status" value="2"/>
</dbReference>
<dbReference type="NCBIfam" id="NF008453">
    <property type="entry name" value="PRK11308.1"/>
    <property type="match status" value="2"/>
</dbReference>
<evidence type="ECO:0000256" key="4">
    <source>
        <dbReference type="ARBA" id="ARBA00022475"/>
    </source>
</evidence>
<reference evidence="10 11" key="1">
    <citation type="submission" date="2019-06" db="EMBL/GenBank/DDBJ databases">
        <title>Sequencing the genomes of 1000 actinobacteria strains.</title>
        <authorList>
            <person name="Klenk H.-P."/>
        </authorList>
    </citation>
    <scope>NUCLEOTIDE SEQUENCE [LARGE SCALE GENOMIC DNA]</scope>
    <source>
        <strain evidence="10 11">DSM 103495</strain>
    </source>
</reference>
<keyword evidence="11" id="KW-1185">Reference proteome</keyword>
<feature type="compositionally biased region" description="Low complexity" evidence="8">
    <location>
        <begin position="455"/>
        <end position="466"/>
    </location>
</feature>
<gene>
    <name evidence="10" type="ORF">FB390_0569</name>
</gene>
<evidence type="ECO:0000256" key="2">
    <source>
        <dbReference type="ARBA" id="ARBA00005417"/>
    </source>
</evidence>
<dbReference type="FunFam" id="3.40.50.300:FF:000016">
    <property type="entry name" value="Oligopeptide ABC transporter ATP-binding component"/>
    <property type="match status" value="1"/>
</dbReference>
<evidence type="ECO:0000256" key="7">
    <source>
        <dbReference type="ARBA" id="ARBA00023136"/>
    </source>
</evidence>
<feature type="compositionally biased region" description="Gly residues" evidence="8">
    <location>
        <begin position="397"/>
        <end position="408"/>
    </location>
</feature>
<accession>A0A543F576</accession>
<dbReference type="InterPro" id="IPR017871">
    <property type="entry name" value="ABC_transporter-like_CS"/>
</dbReference>
<dbReference type="SMART" id="SM00382">
    <property type="entry name" value="AAA"/>
    <property type="match status" value="2"/>
</dbReference>
<dbReference type="NCBIfam" id="NF007739">
    <property type="entry name" value="PRK10419.1"/>
    <property type="match status" value="2"/>
</dbReference>
<dbReference type="PROSITE" id="PS00211">
    <property type="entry name" value="ABC_TRANSPORTER_1"/>
    <property type="match status" value="2"/>
</dbReference>
<dbReference type="InterPro" id="IPR027417">
    <property type="entry name" value="P-loop_NTPase"/>
</dbReference>
<dbReference type="Proteomes" id="UP000316331">
    <property type="component" value="Unassembled WGS sequence"/>
</dbReference>
<feature type="region of interest" description="Disordered" evidence="8">
    <location>
        <begin position="349"/>
        <end position="408"/>
    </location>
</feature>
<dbReference type="Pfam" id="PF00005">
    <property type="entry name" value="ABC_tran"/>
    <property type="match status" value="2"/>
</dbReference>
<feature type="region of interest" description="Disordered" evidence="8">
    <location>
        <begin position="429"/>
        <end position="485"/>
    </location>
</feature>
<dbReference type="EMBL" id="VFPG01000001">
    <property type="protein sequence ID" value="TQM28984.1"/>
    <property type="molecule type" value="Genomic_DNA"/>
</dbReference>
<dbReference type="CDD" id="cd03257">
    <property type="entry name" value="ABC_NikE_OppD_transporters"/>
    <property type="match status" value="2"/>
</dbReference>
<keyword evidence="5" id="KW-0547">Nucleotide-binding</keyword>
<feature type="domain" description="ABC transporter" evidence="9">
    <location>
        <begin position="14"/>
        <end position="261"/>
    </location>
</feature>
<feature type="compositionally biased region" description="Gly residues" evidence="8">
    <location>
        <begin position="467"/>
        <end position="483"/>
    </location>
</feature>
<keyword evidence="6" id="KW-0067">ATP-binding</keyword>
<dbReference type="OrthoDB" id="8036461at2"/>
<comment type="caution">
    <text evidence="10">The sequence shown here is derived from an EMBL/GenBank/DDBJ whole genome shotgun (WGS) entry which is preliminary data.</text>
</comment>
<dbReference type="InterPro" id="IPR050388">
    <property type="entry name" value="ABC_Ni/Peptide_Import"/>
</dbReference>
<evidence type="ECO:0000256" key="8">
    <source>
        <dbReference type="SAM" id="MobiDB-lite"/>
    </source>
</evidence>
<dbReference type="PANTHER" id="PTHR43297:SF2">
    <property type="entry name" value="DIPEPTIDE TRANSPORT ATP-BINDING PROTEIN DPPD"/>
    <property type="match status" value="1"/>
</dbReference>
<evidence type="ECO:0000259" key="9">
    <source>
        <dbReference type="PROSITE" id="PS50893"/>
    </source>
</evidence>
<dbReference type="PANTHER" id="PTHR43297">
    <property type="entry name" value="OLIGOPEPTIDE TRANSPORT ATP-BINDING PROTEIN APPD"/>
    <property type="match status" value="1"/>
</dbReference>
<keyword evidence="7" id="KW-0472">Membrane</keyword>
<dbReference type="InterPro" id="IPR003439">
    <property type="entry name" value="ABC_transporter-like_ATP-bd"/>
</dbReference>
<name>A0A543F576_9NOCA</name>
<dbReference type="GO" id="GO:0005524">
    <property type="term" value="F:ATP binding"/>
    <property type="evidence" value="ECO:0007669"/>
    <property type="project" value="UniProtKB-KW"/>
</dbReference>
<dbReference type="RefSeq" id="WP_141807532.1">
    <property type="nucleotide sequence ID" value="NZ_VFPG01000001.1"/>
</dbReference>
<organism evidence="10 11">
    <name type="scientific">Nocardia bhagyanarayanae</name>
    <dbReference type="NCBI Taxonomy" id="1215925"/>
    <lineage>
        <taxon>Bacteria</taxon>
        <taxon>Bacillati</taxon>
        <taxon>Actinomycetota</taxon>
        <taxon>Actinomycetes</taxon>
        <taxon>Mycobacteriales</taxon>
        <taxon>Nocardiaceae</taxon>
        <taxon>Nocardia</taxon>
    </lineage>
</organism>
<evidence type="ECO:0000256" key="5">
    <source>
        <dbReference type="ARBA" id="ARBA00022741"/>
    </source>
</evidence>
<evidence type="ECO:0000256" key="3">
    <source>
        <dbReference type="ARBA" id="ARBA00022448"/>
    </source>
</evidence>
<evidence type="ECO:0000313" key="11">
    <source>
        <dbReference type="Proteomes" id="UP000316331"/>
    </source>
</evidence>
<evidence type="ECO:0000256" key="6">
    <source>
        <dbReference type="ARBA" id="ARBA00022840"/>
    </source>
</evidence>
<dbReference type="AlphaFoldDB" id="A0A543F576"/>
<comment type="subcellular location">
    <subcellularLocation>
        <location evidence="1">Cell membrane</location>
        <topology evidence="1">Peripheral membrane protein</topology>
    </subcellularLocation>
</comment>
<feature type="compositionally biased region" description="Gly residues" evidence="8">
    <location>
        <begin position="356"/>
        <end position="370"/>
    </location>
</feature>
<dbReference type="GO" id="GO:0015833">
    <property type="term" value="P:peptide transport"/>
    <property type="evidence" value="ECO:0007669"/>
    <property type="project" value="InterPro"/>
</dbReference>
<dbReference type="SUPFAM" id="SSF52540">
    <property type="entry name" value="P-loop containing nucleoside triphosphate hydrolases"/>
    <property type="match status" value="2"/>
</dbReference>
<feature type="domain" description="ABC transporter" evidence="9">
    <location>
        <begin position="597"/>
        <end position="842"/>
    </location>
</feature>
<dbReference type="InterPro" id="IPR003593">
    <property type="entry name" value="AAA+_ATPase"/>
</dbReference>
<comment type="similarity">
    <text evidence="2">Belongs to the ABC transporter superfamily.</text>
</comment>
<keyword evidence="4" id="KW-1003">Cell membrane</keyword>
<sequence length="870" mass="85092">MPDVAEERRPALSIDALSVTFATDAGPVHAVTDVSYEVFPGEVLAIVGESGSGKSVSSRTAMGLLPSTARVRGLVTLGARQVTGMSERQLTALRGGAISMVFQEPGLALDPLFTVGFQIAEALRAHNDLSRKAAKERAVELLRLVGLPDPEHRVDYYPHQLSGGQKQRVVIAIAIACEPKVIIADEPTTALDVTVQAEILNLLRDLRDRIGSAIVLITHNMGVVADLADRVVVMREGRVVEQAPVEDLFARPKADYTRALLAAVPHLGARRASPTRTHGDPDSAAAATGADTETAAAPSAADGPRVGSHPKAGGPDASASLTGSAAGAEAGAAAGGKPAAATAAGSEAGAAPAAGGEAGAGTDDGGGTAAGGDPAVGATAAGGEAGADAGAAPAAGGEAGAGAGADRGGGTAAGGDPAVGATAAGGEAGADAGAASAAGGEAGAGTDDGGGTAAGGDPAVGAPAAGGEAGAGAGTDDGGGTAVGGDPAVGATAAGGEAGAGAVPAPVAGAAPAVGAAPAAGGDPAVGATTAGGEPAAGAGNGAFAGAGLAADAGAAAGGDAAAGVAPGAGGATASRGEARGGAGVAAEVLGERAPVLEVCDLVVEFPGPIGRPRFRAVDGVSLSIAAGETVGLVGESGSGKSTIGRCVAALQRPTSGAVRVRGQDIAGLSQRRLRPIRRRFGFVFQDPASSLNPRMTVGDCVAEPLIVHKVGKSEAIRAKVRSLLDDVRLPAGVERRYPHELSGGQRQRASLARALALDPDLLVADEPTSALDVSVQAAVLELFAQLQRECGWACLFISHDLAVVDQLADRIVVLRDGAVVEQGDRDAILRNPREEYTRRLVAAVPVPDPIEQRRRRAEAATLFATEPKA</sequence>
<feature type="compositionally biased region" description="Gly residues" evidence="8">
    <location>
        <begin position="440"/>
        <end position="454"/>
    </location>
</feature>
<feature type="compositionally biased region" description="Low complexity" evidence="8">
    <location>
        <begin position="371"/>
        <end position="396"/>
    </location>
</feature>
<dbReference type="GO" id="GO:0005886">
    <property type="term" value="C:plasma membrane"/>
    <property type="evidence" value="ECO:0007669"/>
    <property type="project" value="UniProtKB-SubCell"/>
</dbReference>
<feature type="compositionally biased region" description="Low complexity" evidence="8">
    <location>
        <begin position="284"/>
        <end position="304"/>
    </location>
</feature>
<dbReference type="PROSITE" id="PS50893">
    <property type="entry name" value="ABC_TRANSPORTER_2"/>
    <property type="match status" value="2"/>
</dbReference>
<proteinExistence type="inferred from homology"/>
<feature type="compositionally biased region" description="Low complexity" evidence="8">
    <location>
        <begin position="429"/>
        <end position="439"/>
    </location>
</feature>
<dbReference type="InterPro" id="IPR013563">
    <property type="entry name" value="Oligopep_ABC_C"/>
</dbReference>